<dbReference type="EMBL" id="OZ035827">
    <property type="protein sequence ID" value="CAL1605707.1"/>
    <property type="molecule type" value="Genomic_DNA"/>
</dbReference>
<dbReference type="AlphaFoldDB" id="A0AAV2LX94"/>
<protein>
    <submittedName>
        <fullName evidence="1">Uncharacterized protein</fullName>
    </submittedName>
</protein>
<keyword evidence="2" id="KW-1185">Reference proteome</keyword>
<reference evidence="1 2" key="1">
    <citation type="submission" date="2024-04" db="EMBL/GenBank/DDBJ databases">
        <authorList>
            <person name="Waldvogel A.-M."/>
            <person name="Schoenle A."/>
        </authorList>
    </citation>
    <scope>NUCLEOTIDE SEQUENCE [LARGE SCALE GENOMIC DNA]</scope>
</reference>
<sequence>MWGLSPPSPVSPFVVECPPPRPLWIKLKPLVVGGGLLVPCWGSHTHVPCSIHWVYGGFPWSPPPEFFKFGVVVSSCGPWVWGDYGMVCGVWGCCGFL</sequence>
<accession>A0AAV2LX94</accession>
<evidence type="ECO:0000313" key="2">
    <source>
        <dbReference type="Proteomes" id="UP001497482"/>
    </source>
</evidence>
<name>A0AAV2LX94_KNICA</name>
<proteinExistence type="predicted"/>
<dbReference type="Proteomes" id="UP001497482">
    <property type="component" value="Chromosome 5"/>
</dbReference>
<gene>
    <name evidence="1" type="ORF">KC01_LOCUS33039</name>
</gene>
<organism evidence="1 2">
    <name type="scientific">Knipowitschia caucasica</name>
    <name type="common">Caucasian dwarf goby</name>
    <name type="synonym">Pomatoschistus caucasicus</name>
    <dbReference type="NCBI Taxonomy" id="637954"/>
    <lineage>
        <taxon>Eukaryota</taxon>
        <taxon>Metazoa</taxon>
        <taxon>Chordata</taxon>
        <taxon>Craniata</taxon>
        <taxon>Vertebrata</taxon>
        <taxon>Euteleostomi</taxon>
        <taxon>Actinopterygii</taxon>
        <taxon>Neopterygii</taxon>
        <taxon>Teleostei</taxon>
        <taxon>Neoteleostei</taxon>
        <taxon>Acanthomorphata</taxon>
        <taxon>Gobiaria</taxon>
        <taxon>Gobiiformes</taxon>
        <taxon>Gobioidei</taxon>
        <taxon>Gobiidae</taxon>
        <taxon>Gobiinae</taxon>
        <taxon>Knipowitschia</taxon>
    </lineage>
</organism>
<evidence type="ECO:0000313" key="1">
    <source>
        <dbReference type="EMBL" id="CAL1605707.1"/>
    </source>
</evidence>